<keyword evidence="4" id="KW-1185">Reference proteome</keyword>
<protein>
    <recommendedName>
        <fullName evidence="2">Amine oxidase domain-containing protein</fullName>
    </recommendedName>
</protein>
<dbReference type="PANTHER" id="PTHR10742">
    <property type="entry name" value="FLAVIN MONOAMINE OXIDASE"/>
    <property type="match status" value="1"/>
</dbReference>
<gene>
    <name evidence="3" type="ORF">L873DRAFT_1755678</name>
</gene>
<reference evidence="3 4" key="1">
    <citation type="journal article" date="2018" name="Nat. Ecol. Evol.">
        <title>Pezizomycetes genomes reveal the molecular basis of ectomycorrhizal truffle lifestyle.</title>
        <authorList>
            <person name="Murat C."/>
            <person name="Payen T."/>
            <person name="Noel B."/>
            <person name="Kuo A."/>
            <person name="Morin E."/>
            <person name="Chen J."/>
            <person name="Kohler A."/>
            <person name="Krizsan K."/>
            <person name="Balestrini R."/>
            <person name="Da Silva C."/>
            <person name="Montanini B."/>
            <person name="Hainaut M."/>
            <person name="Levati E."/>
            <person name="Barry K.W."/>
            <person name="Belfiori B."/>
            <person name="Cichocki N."/>
            <person name="Clum A."/>
            <person name="Dockter R.B."/>
            <person name="Fauchery L."/>
            <person name="Guy J."/>
            <person name="Iotti M."/>
            <person name="Le Tacon F."/>
            <person name="Lindquist E.A."/>
            <person name="Lipzen A."/>
            <person name="Malagnac F."/>
            <person name="Mello A."/>
            <person name="Molinier V."/>
            <person name="Miyauchi S."/>
            <person name="Poulain J."/>
            <person name="Riccioni C."/>
            <person name="Rubini A."/>
            <person name="Sitrit Y."/>
            <person name="Splivallo R."/>
            <person name="Traeger S."/>
            <person name="Wang M."/>
            <person name="Zifcakova L."/>
            <person name="Wipf D."/>
            <person name="Zambonelli A."/>
            <person name="Paolocci F."/>
            <person name="Nowrousian M."/>
            <person name="Ottonello S."/>
            <person name="Baldrian P."/>
            <person name="Spatafora J.W."/>
            <person name="Henrissat B."/>
            <person name="Nagy L.G."/>
            <person name="Aury J.M."/>
            <person name="Wincker P."/>
            <person name="Grigoriev I.V."/>
            <person name="Bonfante P."/>
            <person name="Martin F.M."/>
        </authorList>
    </citation>
    <scope>NUCLEOTIDE SEQUENCE [LARGE SCALE GENOMIC DNA]</scope>
    <source>
        <strain evidence="3 4">120613-1</strain>
    </source>
</reference>
<dbReference type="GO" id="GO:0009063">
    <property type="term" value="P:amino acid catabolic process"/>
    <property type="evidence" value="ECO:0007669"/>
    <property type="project" value="TreeGrafter"/>
</dbReference>
<keyword evidence="1" id="KW-0732">Signal</keyword>
<evidence type="ECO:0000259" key="2">
    <source>
        <dbReference type="Pfam" id="PF01593"/>
    </source>
</evidence>
<dbReference type="SUPFAM" id="SSF54373">
    <property type="entry name" value="FAD-linked reductases, C-terminal domain"/>
    <property type="match status" value="1"/>
</dbReference>
<proteinExistence type="predicted"/>
<dbReference type="Pfam" id="PF01593">
    <property type="entry name" value="Amino_oxidase"/>
    <property type="match status" value="1"/>
</dbReference>
<organism evidence="3 4">
    <name type="scientific">Choiromyces venosus 120613-1</name>
    <dbReference type="NCBI Taxonomy" id="1336337"/>
    <lineage>
        <taxon>Eukaryota</taxon>
        <taxon>Fungi</taxon>
        <taxon>Dikarya</taxon>
        <taxon>Ascomycota</taxon>
        <taxon>Pezizomycotina</taxon>
        <taxon>Pezizomycetes</taxon>
        <taxon>Pezizales</taxon>
        <taxon>Tuberaceae</taxon>
        <taxon>Choiromyces</taxon>
    </lineage>
</organism>
<evidence type="ECO:0000256" key="1">
    <source>
        <dbReference type="SAM" id="SignalP"/>
    </source>
</evidence>
<dbReference type="InterPro" id="IPR036188">
    <property type="entry name" value="FAD/NAD-bd_sf"/>
</dbReference>
<feature type="chain" id="PRO_5018061226" description="Amine oxidase domain-containing protein" evidence="1">
    <location>
        <begin position="20"/>
        <end position="693"/>
    </location>
</feature>
<dbReference type="Gene3D" id="3.90.660.10">
    <property type="match status" value="1"/>
</dbReference>
<sequence>MAKSTIFSFLLAAATPITASPTPDPSPHPIGLEVRTAIDTGLVNIHLVHRSPVSDGVVYTYGSCSAFSSRDSHHFISNTPFGSVKVDRLLWKVPENAPPGGCISAWGVNDGNLLGRSLPLDVQPGLKKRNLAKREINPIKMDNSSGIDTSGPWFDGVKLLKDKEVPPIVIKELKKKRIGILGAGMSGLMTGLLLDSQGFHNWEITEASQRLGGRVHTEYFAGGPTTDDYQYQEMGPMRFPRSITYAGTNETVTIRDHHIVFQLAEYLNNNNNNDRNLIVKFIKWIQTNQNARSYFQGIRKPDGSVPTLAEAQADPSLRPAPITDPSLEEVEEDLAGLFKTKEKMAELANNVYMAHKKAIDEGWDDFSEFEYIHTLLGASLNVTDLALGSGEAIPHSFWGEYMDNVYFSATDWYTIDHGLNRLPLAFGPIVKDRLKFGRRVDKIDYSKSANKVKFSWRKDFRDRNYTTAEYDYALVAAPFSIVRKLRIPAFSSVLGRAINRLGYTNACKVAIQFRTRFWEHLNPPIFGGCTSTDIPLIGSYCYPSYNMNGTGPGVLLASYSSGGTADRSVSFTDEEHIEYVLAAMEEIHGSVVRQQFYVLTSIRGERRCWVLDKFESAGWAQPLIGQHKLYIPSYFHVENNIIFVGEHTSYTHAWIASALESAVRGTVQLFLEWGLVDEAKNITETWMGRWITV</sequence>
<feature type="signal peptide" evidence="1">
    <location>
        <begin position="1"/>
        <end position="19"/>
    </location>
</feature>
<dbReference type="InterPro" id="IPR050281">
    <property type="entry name" value="Flavin_monoamine_oxidase"/>
</dbReference>
<dbReference type="AlphaFoldDB" id="A0A3N4IXS3"/>
<dbReference type="EMBL" id="ML120629">
    <property type="protein sequence ID" value="RPA88980.1"/>
    <property type="molecule type" value="Genomic_DNA"/>
</dbReference>
<dbReference type="InterPro" id="IPR002937">
    <property type="entry name" value="Amino_oxidase"/>
</dbReference>
<dbReference type="STRING" id="1336337.A0A3N4IXS3"/>
<dbReference type="Proteomes" id="UP000276215">
    <property type="component" value="Unassembled WGS sequence"/>
</dbReference>
<dbReference type="OrthoDB" id="7777654at2759"/>
<dbReference type="Gene3D" id="3.50.50.60">
    <property type="entry name" value="FAD/NAD(P)-binding domain"/>
    <property type="match status" value="1"/>
</dbReference>
<evidence type="ECO:0000313" key="4">
    <source>
        <dbReference type="Proteomes" id="UP000276215"/>
    </source>
</evidence>
<dbReference type="PANTHER" id="PTHR10742:SF342">
    <property type="entry name" value="AMINE OXIDASE"/>
    <property type="match status" value="1"/>
</dbReference>
<dbReference type="Gene3D" id="1.20.1440.240">
    <property type="match status" value="1"/>
</dbReference>
<evidence type="ECO:0000313" key="3">
    <source>
        <dbReference type="EMBL" id="RPA88980.1"/>
    </source>
</evidence>
<dbReference type="SUPFAM" id="SSF51905">
    <property type="entry name" value="FAD/NAD(P)-binding domain"/>
    <property type="match status" value="1"/>
</dbReference>
<accession>A0A3N4IXS3</accession>
<dbReference type="GO" id="GO:0001716">
    <property type="term" value="F:L-amino-acid oxidase activity"/>
    <property type="evidence" value="ECO:0007669"/>
    <property type="project" value="TreeGrafter"/>
</dbReference>
<name>A0A3N4IXS3_9PEZI</name>
<feature type="domain" description="Amine oxidase" evidence="2">
    <location>
        <begin position="185"/>
        <end position="664"/>
    </location>
</feature>